<keyword evidence="2" id="KW-1185">Reference proteome</keyword>
<evidence type="ECO:0000313" key="2">
    <source>
        <dbReference type="Proteomes" id="UP000035100"/>
    </source>
</evidence>
<dbReference type="EMBL" id="AONG01000005">
    <property type="protein sequence ID" value="KIQ70483.1"/>
    <property type="molecule type" value="Genomic_DNA"/>
</dbReference>
<accession>A0A0D0QHD9</accession>
<gene>
    <name evidence="1" type="ORF">Wenmar_00859</name>
</gene>
<dbReference type="InterPro" id="IPR021734">
    <property type="entry name" value="DUF3303"/>
</dbReference>
<proteinExistence type="predicted"/>
<dbReference type="RefSeq" id="WP_018304227.1">
    <property type="nucleotide sequence ID" value="NZ_KB902312.1"/>
</dbReference>
<comment type="caution">
    <text evidence="1">The sequence shown here is derived from an EMBL/GenBank/DDBJ whole genome shotgun (WGS) entry which is preliminary data.</text>
</comment>
<dbReference type="STRING" id="1123501.Wenmar_00859"/>
<dbReference type="AlphaFoldDB" id="A0A0D0QHD9"/>
<reference evidence="1 2" key="1">
    <citation type="submission" date="2013-01" db="EMBL/GenBank/DDBJ databases">
        <authorList>
            <person name="Fiebig A."/>
            <person name="Goeker M."/>
            <person name="Klenk H.-P.P."/>
        </authorList>
    </citation>
    <scope>NUCLEOTIDE SEQUENCE [LARGE SCALE GENOMIC DNA]</scope>
    <source>
        <strain evidence="1 2">DSM 24838</strain>
    </source>
</reference>
<sequence length="80" mass="9150">MQMICRFDTVSWDEWKPRFDGDAEDRMHAGLTLLQMWRDVDTPDAVVALFEVNDRSKADAWVAKQSGFGAALRADFLRTA</sequence>
<dbReference type="OrthoDB" id="7726846at2"/>
<dbReference type="Proteomes" id="UP000035100">
    <property type="component" value="Unassembled WGS sequence"/>
</dbReference>
<dbReference type="eggNOG" id="ENOG50331F8">
    <property type="taxonomic scope" value="Bacteria"/>
</dbReference>
<dbReference type="Pfam" id="PF11746">
    <property type="entry name" value="DUF3303"/>
    <property type="match status" value="1"/>
</dbReference>
<evidence type="ECO:0000313" key="1">
    <source>
        <dbReference type="EMBL" id="KIQ70483.1"/>
    </source>
</evidence>
<organism evidence="1 2">
    <name type="scientific">Wenxinia marina DSM 24838</name>
    <dbReference type="NCBI Taxonomy" id="1123501"/>
    <lineage>
        <taxon>Bacteria</taxon>
        <taxon>Pseudomonadati</taxon>
        <taxon>Pseudomonadota</taxon>
        <taxon>Alphaproteobacteria</taxon>
        <taxon>Rhodobacterales</taxon>
        <taxon>Roseobacteraceae</taxon>
        <taxon>Wenxinia</taxon>
    </lineage>
</organism>
<name>A0A0D0QHD9_9RHOB</name>
<protein>
    <submittedName>
        <fullName evidence="1">Uncharacterized protein</fullName>
    </submittedName>
</protein>